<dbReference type="SUPFAM" id="SSF54427">
    <property type="entry name" value="NTF2-like"/>
    <property type="match status" value="1"/>
</dbReference>
<dbReference type="InterPro" id="IPR032710">
    <property type="entry name" value="NTF2-like_dom_sf"/>
</dbReference>
<evidence type="ECO:0000256" key="2">
    <source>
        <dbReference type="ARBA" id="ARBA00022692"/>
    </source>
</evidence>
<evidence type="ECO:0000259" key="6">
    <source>
        <dbReference type="Pfam" id="PF04335"/>
    </source>
</evidence>
<dbReference type="CDD" id="cd16425">
    <property type="entry name" value="TrbF"/>
    <property type="match status" value="1"/>
</dbReference>
<dbReference type="RefSeq" id="WP_005307173.1">
    <property type="nucleotide sequence ID" value="NZ_PYOG01000028.1"/>
</dbReference>
<organism evidence="7 8">
    <name type="scientific">Photobacterium damselae</name>
    <dbReference type="NCBI Taxonomy" id="38293"/>
    <lineage>
        <taxon>Bacteria</taxon>
        <taxon>Pseudomonadati</taxon>
        <taxon>Pseudomonadota</taxon>
        <taxon>Gammaproteobacteria</taxon>
        <taxon>Vibrionales</taxon>
        <taxon>Vibrionaceae</taxon>
        <taxon>Photobacterium</taxon>
    </lineage>
</organism>
<proteinExistence type="predicted"/>
<feature type="transmembrane region" description="Helical" evidence="5">
    <location>
        <begin position="43"/>
        <end position="64"/>
    </location>
</feature>
<evidence type="ECO:0000256" key="5">
    <source>
        <dbReference type="SAM" id="Phobius"/>
    </source>
</evidence>
<sequence length="232" mass="26135">MSANSDNNDIALERAKELSILYQKGRQEWDERMGSAISQAHSWKMACFGLILVSLSAVAGIAYIGSQSKIVPYGVALQNNQAIPIGPLAKMPPSQINALHEKQLREFVEARRSVLVDVSAQKKLIEDVYSMLMPNTPALTATSRYYKNHNVFERAQTELVTVNITSVLPISENTFQVEWEETITSRNGQVRPYIKRFKATVNTFVSIPTDTKELNRNPLGFFIRTFNIVELQ</sequence>
<evidence type="ECO:0000256" key="1">
    <source>
        <dbReference type="ARBA" id="ARBA00004167"/>
    </source>
</evidence>
<comment type="subcellular location">
    <subcellularLocation>
        <location evidence="1">Membrane</location>
        <topology evidence="1">Single-pass membrane protein</topology>
    </subcellularLocation>
</comment>
<dbReference type="Proteomes" id="UP000251647">
    <property type="component" value="Unassembled WGS sequence"/>
</dbReference>
<feature type="domain" description="Bacterial virulence protein VirB8" evidence="6">
    <location>
        <begin position="24"/>
        <end position="229"/>
    </location>
</feature>
<gene>
    <name evidence="7" type="ORF">NCTC11647_02661</name>
</gene>
<evidence type="ECO:0000256" key="4">
    <source>
        <dbReference type="ARBA" id="ARBA00023136"/>
    </source>
</evidence>
<dbReference type="Gene3D" id="3.10.450.230">
    <property type="entry name" value="VirB8 protein"/>
    <property type="match status" value="1"/>
</dbReference>
<keyword evidence="3 5" id="KW-1133">Transmembrane helix</keyword>
<dbReference type="AlphaFoldDB" id="A0A2X1ZK34"/>
<name>A0A2X1ZK34_PHODM</name>
<reference evidence="7 8" key="1">
    <citation type="submission" date="2018-06" db="EMBL/GenBank/DDBJ databases">
        <authorList>
            <consortium name="Pathogen Informatics"/>
            <person name="Doyle S."/>
        </authorList>
    </citation>
    <scope>NUCLEOTIDE SEQUENCE [LARGE SCALE GENOMIC DNA]</scope>
    <source>
        <strain evidence="7 8">NCTC11647</strain>
    </source>
</reference>
<accession>A0A2X1ZK34</accession>
<evidence type="ECO:0000313" key="8">
    <source>
        <dbReference type="Proteomes" id="UP000251647"/>
    </source>
</evidence>
<evidence type="ECO:0000256" key="3">
    <source>
        <dbReference type="ARBA" id="ARBA00022989"/>
    </source>
</evidence>
<dbReference type="InterPro" id="IPR007430">
    <property type="entry name" value="VirB8"/>
</dbReference>
<dbReference type="GO" id="GO:0016020">
    <property type="term" value="C:membrane"/>
    <property type="evidence" value="ECO:0007669"/>
    <property type="project" value="UniProtKB-SubCell"/>
</dbReference>
<dbReference type="InterPro" id="IPR035658">
    <property type="entry name" value="TrbF"/>
</dbReference>
<keyword evidence="4 5" id="KW-0472">Membrane</keyword>
<keyword evidence="2 5" id="KW-0812">Transmembrane</keyword>
<dbReference type="Pfam" id="PF04335">
    <property type="entry name" value="VirB8"/>
    <property type="match status" value="1"/>
</dbReference>
<protein>
    <submittedName>
        <fullName evidence="7">Conjugal transfer protein TrbF</fullName>
    </submittedName>
</protein>
<evidence type="ECO:0000313" key="7">
    <source>
        <dbReference type="EMBL" id="SPY43746.1"/>
    </source>
</evidence>
<dbReference type="EMBL" id="UATL01000002">
    <property type="protein sequence ID" value="SPY43746.1"/>
    <property type="molecule type" value="Genomic_DNA"/>
</dbReference>